<name>A0ABR3QCL3_9TREE</name>
<evidence type="ECO:0000313" key="2">
    <source>
        <dbReference type="Proteomes" id="UP001565368"/>
    </source>
</evidence>
<dbReference type="Proteomes" id="UP001565368">
    <property type="component" value="Unassembled WGS sequence"/>
</dbReference>
<proteinExistence type="predicted"/>
<dbReference type="EMBL" id="JBBXJM010000001">
    <property type="protein sequence ID" value="KAL1412407.1"/>
    <property type="molecule type" value="Genomic_DNA"/>
</dbReference>
<keyword evidence="2" id="KW-1185">Reference proteome</keyword>
<dbReference type="RefSeq" id="XP_069212351.1">
    <property type="nucleotide sequence ID" value="XM_069348807.1"/>
</dbReference>
<comment type="caution">
    <text evidence="1">The sequence shown here is derived from an EMBL/GenBank/DDBJ whole genome shotgun (WGS) entry which is preliminary data.</text>
</comment>
<reference evidence="1 2" key="1">
    <citation type="submission" date="2023-08" db="EMBL/GenBank/DDBJ databases">
        <title>Annotated Genome Sequence of Vanrija albida AlHP1.</title>
        <authorList>
            <person name="Herzog R."/>
        </authorList>
    </citation>
    <scope>NUCLEOTIDE SEQUENCE [LARGE SCALE GENOMIC DNA]</scope>
    <source>
        <strain evidence="1 2">AlHP1</strain>
    </source>
</reference>
<accession>A0ABR3QCL3</accession>
<gene>
    <name evidence="1" type="ORF">Q8F55_000152</name>
</gene>
<protein>
    <submittedName>
        <fullName evidence="1">Uncharacterized protein</fullName>
    </submittedName>
</protein>
<organism evidence="1 2">
    <name type="scientific">Vanrija albida</name>
    <dbReference type="NCBI Taxonomy" id="181172"/>
    <lineage>
        <taxon>Eukaryota</taxon>
        <taxon>Fungi</taxon>
        <taxon>Dikarya</taxon>
        <taxon>Basidiomycota</taxon>
        <taxon>Agaricomycotina</taxon>
        <taxon>Tremellomycetes</taxon>
        <taxon>Trichosporonales</taxon>
        <taxon>Trichosporonaceae</taxon>
        <taxon>Vanrija</taxon>
    </lineage>
</organism>
<sequence length="309" mass="33919">MGRRFFELPGGEYRISVGTPIPKVVVGSASKERVRSDDLANRLRSVATDLECMSEPEETRGMVTYTMTVPIEARPRGPEYEALIGLTSALNTVDDFSTLDITWSSFKRGGRLADEGISPFFDRFNAVSPIRHLRVPSLHPVIKYVGGPHQGLYRLPSVVSIVVTGPSKEKDKLVAKVAECLKLSPGLRHLCLRGGLKHCTCWDAFPEGDIMRSRRRAARAAKVTALNILTAADYAPALPPELWRMVWDYVSGDGLSMAQVARAVELGWGDDAVATIGKRAAAMGHLEGDEFNAAVDEWLEFEGFGMPEM</sequence>
<evidence type="ECO:0000313" key="1">
    <source>
        <dbReference type="EMBL" id="KAL1412407.1"/>
    </source>
</evidence>
<dbReference type="GeneID" id="95981195"/>